<reference evidence="1 2" key="1">
    <citation type="submission" date="2014-04" db="EMBL/GenBank/DDBJ databases">
        <authorList>
            <consortium name="DOE Joint Genome Institute"/>
            <person name="Kuo A."/>
            <person name="Ruytinx J."/>
            <person name="Rineau F."/>
            <person name="Colpaert J."/>
            <person name="Kohler A."/>
            <person name="Nagy L.G."/>
            <person name="Floudas D."/>
            <person name="Copeland A."/>
            <person name="Barry K.W."/>
            <person name="Cichocki N."/>
            <person name="Veneault-Fourrey C."/>
            <person name="LaButti K."/>
            <person name="Lindquist E.A."/>
            <person name="Lipzen A."/>
            <person name="Lundell T."/>
            <person name="Morin E."/>
            <person name="Murat C."/>
            <person name="Sun H."/>
            <person name="Tunlid A."/>
            <person name="Henrissat B."/>
            <person name="Grigoriev I.V."/>
            <person name="Hibbett D.S."/>
            <person name="Martin F."/>
            <person name="Nordberg H.P."/>
            <person name="Cantor M.N."/>
            <person name="Hua S.X."/>
        </authorList>
    </citation>
    <scope>NUCLEOTIDE SEQUENCE [LARGE SCALE GENOMIC DNA]</scope>
    <source>
        <strain evidence="1 2">UH-Slu-Lm8-n1</strain>
    </source>
</reference>
<reference evidence="2" key="2">
    <citation type="submission" date="2015-01" db="EMBL/GenBank/DDBJ databases">
        <title>Evolutionary Origins and Diversification of the Mycorrhizal Mutualists.</title>
        <authorList>
            <consortium name="DOE Joint Genome Institute"/>
            <consortium name="Mycorrhizal Genomics Consortium"/>
            <person name="Kohler A."/>
            <person name="Kuo A."/>
            <person name="Nagy L.G."/>
            <person name="Floudas D."/>
            <person name="Copeland A."/>
            <person name="Barry K.W."/>
            <person name="Cichocki N."/>
            <person name="Veneault-Fourrey C."/>
            <person name="LaButti K."/>
            <person name="Lindquist E.A."/>
            <person name="Lipzen A."/>
            <person name="Lundell T."/>
            <person name="Morin E."/>
            <person name="Murat C."/>
            <person name="Riley R."/>
            <person name="Ohm R."/>
            <person name="Sun H."/>
            <person name="Tunlid A."/>
            <person name="Henrissat B."/>
            <person name="Grigoriev I.V."/>
            <person name="Hibbett D.S."/>
            <person name="Martin F."/>
        </authorList>
    </citation>
    <scope>NUCLEOTIDE SEQUENCE [LARGE SCALE GENOMIC DNA]</scope>
    <source>
        <strain evidence="2">UH-Slu-Lm8-n1</strain>
    </source>
</reference>
<protein>
    <submittedName>
        <fullName evidence="1">Unplaced genomic scaffold CY34scaffold_220, whole genome shotgun sequence</fullName>
    </submittedName>
</protein>
<keyword evidence="2" id="KW-1185">Reference proteome</keyword>
<dbReference type="HOGENOM" id="CLU_2795641_0_0_1"/>
<organism evidence="1 2">
    <name type="scientific">Suillus luteus UH-Slu-Lm8-n1</name>
    <dbReference type="NCBI Taxonomy" id="930992"/>
    <lineage>
        <taxon>Eukaryota</taxon>
        <taxon>Fungi</taxon>
        <taxon>Dikarya</taxon>
        <taxon>Basidiomycota</taxon>
        <taxon>Agaricomycotina</taxon>
        <taxon>Agaricomycetes</taxon>
        <taxon>Agaricomycetidae</taxon>
        <taxon>Boletales</taxon>
        <taxon>Suillineae</taxon>
        <taxon>Suillaceae</taxon>
        <taxon>Suillus</taxon>
    </lineage>
</organism>
<name>A0A0D0AY00_9AGAM</name>
<accession>A0A0D0AY00</accession>
<dbReference type="InParanoid" id="A0A0D0AY00"/>
<gene>
    <name evidence="1" type="ORF">CY34DRAFT_345990</name>
</gene>
<evidence type="ECO:0000313" key="1">
    <source>
        <dbReference type="EMBL" id="KIK39257.1"/>
    </source>
</evidence>
<dbReference type="AlphaFoldDB" id="A0A0D0AY00"/>
<proteinExistence type="predicted"/>
<dbReference type="Proteomes" id="UP000054485">
    <property type="component" value="Unassembled WGS sequence"/>
</dbReference>
<sequence>MDELGTRRVTHHVTRRTYESASPGGLGILFFELQGISRSIETLVGRPGTHIHIILILSVALKNPLAHC</sequence>
<dbReference type="EMBL" id="KN835351">
    <property type="protein sequence ID" value="KIK39257.1"/>
    <property type="molecule type" value="Genomic_DNA"/>
</dbReference>
<evidence type="ECO:0000313" key="2">
    <source>
        <dbReference type="Proteomes" id="UP000054485"/>
    </source>
</evidence>